<evidence type="ECO:0000313" key="4">
    <source>
        <dbReference type="EnsemblMetazoa" id="PHUM022100-PA"/>
    </source>
</evidence>
<dbReference type="EMBL" id="DS234996">
    <property type="protein sequence ID" value="EEB10153.1"/>
    <property type="molecule type" value="Genomic_DNA"/>
</dbReference>
<keyword evidence="5" id="KW-1185">Reference proteome</keyword>
<dbReference type="EMBL" id="AAZO01000262">
    <property type="status" value="NOT_ANNOTATED_CDS"/>
    <property type="molecule type" value="Genomic_DNA"/>
</dbReference>
<evidence type="ECO:0000259" key="2">
    <source>
        <dbReference type="PROSITE" id="PS50020"/>
    </source>
</evidence>
<dbReference type="STRING" id="121224.E0V9U7"/>
<dbReference type="HOGENOM" id="CLU_320118_0_0_1"/>
<reference evidence="4" key="3">
    <citation type="submission" date="2021-02" db="UniProtKB">
        <authorList>
            <consortium name="EnsemblMetazoa"/>
        </authorList>
    </citation>
    <scope>IDENTIFICATION</scope>
    <source>
        <strain evidence="4">USDA</strain>
    </source>
</reference>
<dbReference type="AlphaFoldDB" id="E0V9U7"/>
<evidence type="ECO:0000313" key="5">
    <source>
        <dbReference type="Proteomes" id="UP000009046"/>
    </source>
</evidence>
<accession>E0V9U7</accession>
<protein>
    <submittedName>
        <fullName evidence="3 4">Ubiquitin-protein ligase BRE1, putative</fullName>
    </submittedName>
</protein>
<dbReference type="InterPro" id="IPR052626">
    <property type="entry name" value="SWT1_Regulator"/>
</dbReference>
<dbReference type="CDD" id="cd18727">
    <property type="entry name" value="PIN_Swt1-like"/>
    <property type="match status" value="1"/>
</dbReference>
<dbReference type="GO" id="GO:0016874">
    <property type="term" value="F:ligase activity"/>
    <property type="evidence" value="ECO:0007669"/>
    <property type="project" value="UniProtKB-KW"/>
</dbReference>
<keyword evidence="3" id="KW-0436">Ligase</keyword>
<dbReference type="PANTHER" id="PTHR16161">
    <property type="entry name" value="TRANSCRIPTIONAL PROTEIN SWT1"/>
    <property type="match status" value="1"/>
</dbReference>
<dbReference type="EnsemblMetazoa" id="PHUM022100-RA">
    <property type="protein sequence ID" value="PHUM022100-PA"/>
    <property type="gene ID" value="PHUM022100"/>
</dbReference>
<evidence type="ECO:0000256" key="1">
    <source>
        <dbReference type="SAM" id="MobiDB-lite"/>
    </source>
</evidence>
<dbReference type="InterPro" id="IPR036020">
    <property type="entry name" value="WW_dom_sf"/>
</dbReference>
<dbReference type="PROSITE" id="PS50020">
    <property type="entry name" value="WW_DOMAIN_2"/>
    <property type="match status" value="1"/>
</dbReference>
<dbReference type="Pfam" id="PF13638">
    <property type="entry name" value="PIN_4"/>
    <property type="match status" value="1"/>
</dbReference>
<organism>
    <name type="scientific">Pediculus humanus subsp. corporis</name>
    <name type="common">Body louse</name>
    <dbReference type="NCBI Taxonomy" id="121224"/>
    <lineage>
        <taxon>Eukaryota</taxon>
        <taxon>Metazoa</taxon>
        <taxon>Ecdysozoa</taxon>
        <taxon>Arthropoda</taxon>
        <taxon>Hexapoda</taxon>
        <taxon>Insecta</taxon>
        <taxon>Pterygota</taxon>
        <taxon>Neoptera</taxon>
        <taxon>Paraneoptera</taxon>
        <taxon>Psocodea</taxon>
        <taxon>Troctomorpha</taxon>
        <taxon>Phthiraptera</taxon>
        <taxon>Anoplura</taxon>
        <taxon>Pediculidae</taxon>
        <taxon>Pediculus</taxon>
    </lineage>
</organism>
<reference evidence="3" key="1">
    <citation type="submission" date="2007-04" db="EMBL/GenBank/DDBJ databases">
        <title>Annotation of Pediculus humanus corporis strain USDA.</title>
        <authorList>
            <person name="Kirkness E."/>
            <person name="Hannick L."/>
            <person name="Hass B."/>
            <person name="Bruggner R."/>
            <person name="Lawson D."/>
            <person name="Bidwell S."/>
            <person name="Joardar V."/>
            <person name="Caler E."/>
            <person name="Walenz B."/>
            <person name="Inman J."/>
            <person name="Schobel S."/>
            <person name="Galinsky K."/>
            <person name="Amedeo P."/>
            <person name="Strausberg R."/>
        </authorList>
    </citation>
    <scope>NUCLEOTIDE SEQUENCE</scope>
    <source>
        <strain evidence="3">USDA</strain>
    </source>
</reference>
<dbReference type="CDD" id="cd00201">
    <property type="entry name" value="WW"/>
    <property type="match status" value="1"/>
</dbReference>
<dbReference type="Gene3D" id="2.20.70.10">
    <property type="match status" value="1"/>
</dbReference>
<dbReference type="CTD" id="8233853"/>
<evidence type="ECO:0000313" key="3">
    <source>
        <dbReference type="EMBL" id="EEB10153.1"/>
    </source>
</evidence>
<reference evidence="3" key="2">
    <citation type="submission" date="2007-04" db="EMBL/GenBank/DDBJ databases">
        <title>The genome of the human body louse.</title>
        <authorList>
            <consortium name="The Human Body Louse Genome Consortium"/>
            <person name="Kirkness E."/>
            <person name="Walenz B."/>
            <person name="Hass B."/>
            <person name="Bruggner R."/>
            <person name="Strausberg R."/>
        </authorList>
    </citation>
    <scope>NUCLEOTIDE SEQUENCE</scope>
    <source>
        <strain evidence="3">USDA</strain>
    </source>
</reference>
<dbReference type="PANTHER" id="PTHR16161:SF0">
    <property type="entry name" value="TRANSCRIPTIONAL PROTEIN SWT1"/>
    <property type="match status" value="1"/>
</dbReference>
<sequence length="907" mass="105185">MADSKEVVKKKRLNLPPEWIALQSKKYPNRTYYYNTITKRSSWEVPNEVSKANKITKKIKLPSFTEETVKMPKEPPIKIKKITNFKRNYRSNKDSTCELNMDKDIGPDIMKTADKQNLKLKDKPSELKNLSKKKIDTQKQNLILNNLLKLRKKEKKNSEEVGSKSSKASVSNKEILNASNNSDYVQNKKIKSIGNNSKLSQICDNLESRNLNTSIKKNSKNEILNDKSLLTKATMKKKKKKSKKKNLNDVSEKIKNEINHILSSELPVDSVKSTPSISDYIKIVKSINVPESSECPSQLVCKNDIQNCETSKVQEINKVEIELVNNFNEEMDWEPSMDVQFDTKNNKNSSIKMNSSQEYLNEFSILKSNITTMELSESIFELIVVDTNVLISSLDFIAELIEINVMTLIHPILYIPWCVLQELDHLKSIKNDFTKQNLIMNARKAISFLNNFFKAKHPRLCGQSYTDYLENIDKKSSADDKILETCIKLKNTYQEQRVIFITNDKNLESKALVSNVEVYSKENFENKFFKDVLKGDKIINNEIVNDCKDEENDKKIDNVMNEFNCILKSFFSEVLETEMKLAFDNQWLLVCFKKPPWTLRNVLDCIIKHWRSVFFVIFNKKILNLFEDLRSKIFQTKYVNNSTAVGVITIAQSLIEEIKYSQAKKRPYLTSIDSILKNFSNFSKDLLSSKVILFFNINHYINDDKFELPPKPPDIPDENFVSQSSEPNFQHTNLYSNNNNNCNVGQNSIETSSTDQISQLEYFNYAKDLFRHVWESLQNFGENISKMLMNSTAGSNYNLNNHDVKFELMQRHDEIVKLIVMIERVFELNLQNLNESNAEIVNLSNFFIQSMPFMENDMKMRLPGCLVIFFKNGEGRVLIMRSLDEFKSFCQNLVKAVEFFERGYCGS</sequence>
<gene>
    <name evidence="4" type="primary">8233853</name>
    <name evidence="3" type="ORF">Phum_PHUM022100</name>
</gene>
<dbReference type="Pfam" id="PF00397">
    <property type="entry name" value="WW"/>
    <property type="match status" value="1"/>
</dbReference>
<dbReference type="KEGG" id="phu:Phum_PHUM022100"/>
<dbReference type="OMA" id="CKDEEND"/>
<dbReference type="InterPro" id="IPR001202">
    <property type="entry name" value="WW_dom"/>
</dbReference>
<dbReference type="InterPro" id="IPR002716">
    <property type="entry name" value="PIN_dom"/>
</dbReference>
<dbReference type="SUPFAM" id="SSF51045">
    <property type="entry name" value="WW domain"/>
    <property type="match status" value="1"/>
</dbReference>
<dbReference type="OrthoDB" id="548295at2759"/>
<dbReference type="Proteomes" id="UP000009046">
    <property type="component" value="Unassembled WGS sequence"/>
</dbReference>
<dbReference type="Gene3D" id="3.40.50.1010">
    <property type="entry name" value="5'-nuclease"/>
    <property type="match status" value="1"/>
</dbReference>
<dbReference type="RefSeq" id="XP_002422891.1">
    <property type="nucleotide sequence ID" value="XM_002422846.1"/>
</dbReference>
<dbReference type="SMART" id="SM00456">
    <property type="entry name" value="WW"/>
    <property type="match status" value="1"/>
</dbReference>
<dbReference type="SUPFAM" id="SSF88723">
    <property type="entry name" value="PIN domain-like"/>
    <property type="match status" value="1"/>
</dbReference>
<proteinExistence type="predicted"/>
<dbReference type="GO" id="GO:0005634">
    <property type="term" value="C:nucleus"/>
    <property type="evidence" value="ECO:0007669"/>
    <property type="project" value="TreeGrafter"/>
</dbReference>
<name>E0V9U7_PEDHC</name>
<dbReference type="SMART" id="SM00670">
    <property type="entry name" value="PINc"/>
    <property type="match status" value="1"/>
</dbReference>
<dbReference type="InParanoid" id="E0V9U7"/>
<dbReference type="eggNOG" id="KOG4689">
    <property type="taxonomic scope" value="Eukaryota"/>
</dbReference>
<dbReference type="GeneID" id="8233853"/>
<dbReference type="VEuPathDB" id="VectorBase:PHUM022100"/>
<feature type="compositionally biased region" description="Polar residues" evidence="1">
    <location>
        <begin position="163"/>
        <end position="174"/>
    </location>
</feature>
<feature type="domain" description="WW" evidence="2">
    <location>
        <begin position="13"/>
        <end position="48"/>
    </location>
</feature>
<feature type="region of interest" description="Disordered" evidence="1">
    <location>
        <begin position="153"/>
        <end position="174"/>
    </location>
</feature>
<dbReference type="InterPro" id="IPR029060">
    <property type="entry name" value="PIN-like_dom_sf"/>
</dbReference>